<dbReference type="Pfam" id="PF01171">
    <property type="entry name" value="ATP_bind_3"/>
    <property type="match status" value="1"/>
</dbReference>
<organism evidence="8">
    <name type="scientific">Thermosulfidibacter takaii</name>
    <dbReference type="NCBI Taxonomy" id="412593"/>
    <lineage>
        <taxon>Bacteria</taxon>
        <taxon>Pseudomonadati</taxon>
        <taxon>Thermosulfidibacterota</taxon>
        <taxon>Thermosulfidibacteria</taxon>
        <taxon>Thermosulfidibacterales</taxon>
        <taxon>Thermosulfidibacteraceae</taxon>
    </lineage>
</organism>
<dbReference type="InterPro" id="IPR012094">
    <property type="entry name" value="tRNA_Ile_lys_synt"/>
</dbReference>
<dbReference type="Gene3D" id="3.40.50.620">
    <property type="entry name" value="HUPs"/>
    <property type="match status" value="1"/>
</dbReference>
<reference evidence="8" key="1">
    <citation type="journal article" date="2020" name="mSystems">
        <title>Genome- and Community-Level Interaction Insights into Carbon Utilization and Element Cycling Functions of Hydrothermarchaeota in Hydrothermal Sediment.</title>
        <authorList>
            <person name="Zhou Z."/>
            <person name="Liu Y."/>
            <person name="Xu W."/>
            <person name="Pan J."/>
            <person name="Luo Z.H."/>
            <person name="Li M."/>
        </authorList>
    </citation>
    <scope>NUCLEOTIDE SEQUENCE [LARGE SCALE GENOMIC DNA]</scope>
    <source>
        <strain evidence="8">HyVt-115</strain>
    </source>
</reference>
<evidence type="ECO:0000256" key="3">
    <source>
        <dbReference type="ARBA" id="ARBA00022694"/>
    </source>
</evidence>
<dbReference type="EMBL" id="DQWS01000175">
    <property type="protein sequence ID" value="HDD53339.1"/>
    <property type="molecule type" value="Genomic_DNA"/>
</dbReference>
<dbReference type="SUPFAM" id="SSF82829">
    <property type="entry name" value="MesJ substrate recognition domain-like"/>
    <property type="match status" value="1"/>
</dbReference>
<evidence type="ECO:0000256" key="6">
    <source>
        <dbReference type="ARBA" id="ARBA00048539"/>
    </source>
</evidence>
<dbReference type="AlphaFoldDB" id="A0A7C0YDN7"/>
<name>A0A7C0YDN7_9BACT</name>
<dbReference type="SUPFAM" id="SSF52402">
    <property type="entry name" value="Adenine nucleotide alpha hydrolases-like"/>
    <property type="match status" value="1"/>
</dbReference>
<dbReference type="GO" id="GO:0032267">
    <property type="term" value="F:tRNA(Ile)-lysidine synthase activity"/>
    <property type="evidence" value="ECO:0007669"/>
    <property type="project" value="UniProtKB-EC"/>
</dbReference>
<sequence>MRLVMGPEAFLERVRKTVEEHRLLERGNRVLVALSGGVDSVVLLHVLLRLAPRYSLGVEAAHFHHGLRGDEADRDQAFVEHLCREWGVHLEVGRGEVAELARERGRGVEEAAREARYAFLRTVMEERGLSPLAVAHTLSDAVETFFMRLIKGASPYGLRGILPRKGEVVRPLIDVTREEVEEYARIHGLSYVEDSTNRDLARFRNWVRWRLLPLLKEQNPKVERAVGRFMEILREEDNLLRERARSIGLSLSREREGEVELSRSSLAELPKGMRRRVVLELIHSLGGDARWTHLETLGYLVEGEGEARVHLPG</sequence>
<dbReference type="GO" id="GO:0005524">
    <property type="term" value="F:ATP binding"/>
    <property type="evidence" value="ECO:0007669"/>
    <property type="project" value="UniProtKB-KW"/>
</dbReference>
<comment type="caution">
    <text evidence="8">The sequence shown here is derived from an EMBL/GenBank/DDBJ whole genome shotgun (WGS) entry which is preliminary data.</text>
</comment>
<evidence type="ECO:0000313" key="8">
    <source>
        <dbReference type="EMBL" id="HDD53339.1"/>
    </source>
</evidence>
<protein>
    <recommendedName>
        <fullName evidence="1">tRNA(Ile)-lysidine synthetase</fullName>
        <ecNumber evidence="1">6.3.4.19</ecNumber>
    </recommendedName>
</protein>
<dbReference type="GO" id="GO:0008033">
    <property type="term" value="P:tRNA processing"/>
    <property type="evidence" value="ECO:0007669"/>
    <property type="project" value="UniProtKB-KW"/>
</dbReference>
<dbReference type="PANTHER" id="PTHR43033:SF1">
    <property type="entry name" value="TRNA(ILE)-LYSIDINE SYNTHASE-RELATED"/>
    <property type="match status" value="1"/>
</dbReference>
<dbReference type="Gene3D" id="1.20.59.20">
    <property type="match status" value="1"/>
</dbReference>
<evidence type="ECO:0000256" key="5">
    <source>
        <dbReference type="ARBA" id="ARBA00022840"/>
    </source>
</evidence>
<keyword evidence="3" id="KW-0819">tRNA processing</keyword>
<feature type="non-terminal residue" evidence="8">
    <location>
        <position position="313"/>
    </location>
</feature>
<evidence type="ECO:0000259" key="7">
    <source>
        <dbReference type="Pfam" id="PF01171"/>
    </source>
</evidence>
<dbReference type="HAMAP" id="MF_01161">
    <property type="entry name" value="tRNA_Ile_lys_synt"/>
    <property type="match status" value="1"/>
</dbReference>
<dbReference type="InterPro" id="IPR011063">
    <property type="entry name" value="TilS/TtcA_N"/>
</dbReference>
<dbReference type="Proteomes" id="UP000885690">
    <property type="component" value="Unassembled WGS sequence"/>
</dbReference>
<dbReference type="EC" id="6.3.4.19" evidence="1"/>
<proteinExistence type="inferred from homology"/>
<dbReference type="InterPro" id="IPR012795">
    <property type="entry name" value="tRNA_Ile_lys_synt_N"/>
</dbReference>
<gene>
    <name evidence="8" type="primary">tilS</name>
    <name evidence="8" type="ORF">ENF32_04660</name>
</gene>
<keyword evidence="4" id="KW-0547">Nucleotide-binding</keyword>
<evidence type="ECO:0000256" key="2">
    <source>
        <dbReference type="ARBA" id="ARBA00022598"/>
    </source>
</evidence>
<feature type="domain" description="tRNA(Ile)-lysidine/2-thiocytidine synthase N-terminal" evidence="7">
    <location>
        <begin position="30"/>
        <end position="208"/>
    </location>
</feature>
<keyword evidence="5" id="KW-0067">ATP-binding</keyword>
<dbReference type="NCBIfam" id="TIGR02432">
    <property type="entry name" value="lysidine_TilS_N"/>
    <property type="match status" value="1"/>
</dbReference>
<dbReference type="PANTHER" id="PTHR43033">
    <property type="entry name" value="TRNA(ILE)-LYSIDINE SYNTHASE-RELATED"/>
    <property type="match status" value="1"/>
</dbReference>
<evidence type="ECO:0000256" key="4">
    <source>
        <dbReference type="ARBA" id="ARBA00022741"/>
    </source>
</evidence>
<comment type="catalytic activity">
    <reaction evidence="6">
        <text>cytidine(34) in tRNA(Ile2) + L-lysine + ATP = lysidine(34) in tRNA(Ile2) + AMP + diphosphate + H(+)</text>
        <dbReference type="Rhea" id="RHEA:43744"/>
        <dbReference type="Rhea" id="RHEA-COMP:10625"/>
        <dbReference type="Rhea" id="RHEA-COMP:10670"/>
        <dbReference type="ChEBI" id="CHEBI:15378"/>
        <dbReference type="ChEBI" id="CHEBI:30616"/>
        <dbReference type="ChEBI" id="CHEBI:32551"/>
        <dbReference type="ChEBI" id="CHEBI:33019"/>
        <dbReference type="ChEBI" id="CHEBI:82748"/>
        <dbReference type="ChEBI" id="CHEBI:83665"/>
        <dbReference type="ChEBI" id="CHEBI:456215"/>
        <dbReference type="EC" id="6.3.4.19"/>
    </reaction>
</comment>
<keyword evidence="2" id="KW-0436">Ligase</keyword>
<dbReference type="CDD" id="cd01992">
    <property type="entry name" value="TilS_N"/>
    <property type="match status" value="1"/>
</dbReference>
<accession>A0A7C0YDN7</accession>
<evidence type="ECO:0000256" key="1">
    <source>
        <dbReference type="ARBA" id="ARBA00013267"/>
    </source>
</evidence>
<dbReference type="InterPro" id="IPR014729">
    <property type="entry name" value="Rossmann-like_a/b/a_fold"/>
</dbReference>